<comment type="caution">
    <text evidence="3">The sequence shown here is derived from an EMBL/GenBank/DDBJ whole genome shotgun (WGS) entry which is preliminary data.</text>
</comment>
<sequence>MKRLIPPFLLLVALAAAPVAIGLPALADRDHHEERDHDEARAALRRGDVLPLARILAIVGDKLGGRVIEVEFERRHEGYVYELEVLSEGGRLREIKVDAATGRILSRGGEDD</sequence>
<protein>
    <recommendedName>
        <fullName evidence="2">PepSY domain-containing protein</fullName>
    </recommendedName>
</protein>
<feature type="signal peptide" evidence="1">
    <location>
        <begin position="1"/>
        <end position="27"/>
    </location>
</feature>
<dbReference type="OrthoDB" id="7856745at2"/>
<gene>
    <name evidence="3" type="ORF">CH339_12505</name>
</gene>
<dbReference type="AlphaFoldDB" id="A0A327JNA3"/>
<dbReference type="Gene3D" id="3.10.450.40">
    <property type="match status" value="1"/>
</dbReference>
<dbReference type="RefSeq" id="WP_111434701.1">
    <property type="nucleotide sequence ID" value="NZ_JACIGG010000001.1"/>
</dbReference>
<organism evidence="3 4">
    <name type="scientific">Rhodobium orientis</name>
    <dbReference type="NCBI Taxonomy" id="34017"/>
    <lineage>
        <taxon>Bacteria</taxon>
        <taxon>Pseudomonadati</taxon>
        <taxon>Pseudomonadota</taxon>
        <taxon>Alphaproteobacteria</taxon>
        <taxon>Hyphomicrobiales</taxon>
        <taxon>Rhodobiaceae</taxon>
        <taxon>Rhodobium</taxon>
    </lineage>
</organism>
<feature type="chain" id="PRO_5016422367" description="PepSY domain-containing protein" evidence="1">
    <location>
        <begin position="28"/>
        <end position="112"/>
    </location>
</feature>
<proteinExistence type="predicted"/>
<feature type="domain" description="PepSY" evidence="2">
    <location>
        <begin position="50"/>
        <end position="106"/>
    </location>
</feature>
<name>A0A327JNA3_9HYPH</name>
<evidence type="ECO:0000259" key="2">
    <source>
        <dbReference type="Pfam" id="PF03413"/>
    </source>
</evidence>
<reference evidence="3 4" key="1">
    <citation type="submission" date="2017-07" db="EMBL/GenBank/DDBJ databases">
        <title>Draft Genome Sequences of Select Purple Nonsulfur Bacteria.</title>
        <authorList>
            <person name="Lasarre B."/>
            <person name="Mckinlay J.B."/>
        </authorList>
    </citation>
    <scope>NUCLEOTIDE SEQUENCE [LARGE SCALE GENOMIC DNA]</scope>
    <source>
        <strain evidence="3 4">DSM 11290</strain>
    </source>
</reference>
<evidence type="ECO:0000256" key="1">
    <source>
        <dbReference type="SAM" id="SignalP"/>
    </source>
</evidence>
<dbReference type="Pfam" id="PF03413">
    <property type="entry name" value="PepSY"/>
    <property type="match status" value="1"/>
</dbReference>
<accession>A0A327JNA3</accession>
<keyword evidence="4" id="KW-1185">Reference proteome</keyword>
<dbReference type="InterPro" id="IPR025711">
    <property type="entry name" value="PepSY"/>
</dbReference>
<dbReference type="Proteomes" id="UP000249299">
    <property type="component" value="Unassembled WGS sequence"/>
</dbReference>
<evidence type="ECO:0000313" key="4">
    <source>
        <dbReference type="Proteomes" id="UP000249299"/>
    </source>
</evidence>
<evidence type="ECO:0000313" key="3">
    <source>
        <dbReference type="EMBL" id="RAI26853.1"/>
    </source>
</evidence>
<dbReference type="EMBL" id="NPEV01000025">
    <property type="protein sequence ID" value="RAI26853.1"/>
    <property type="molecule type" value="Genomic_DNA"/>
</dbReference>
<keyword evidence="1" id="KW-0732">Signal</keyword>